<dbReference type="Pfam" id="PF01551">
    <property type="entry name" value="Peptidase_M23"/>
    <property type="match status" value="1"/>
</dbReference>
<keyword evidence="2" id="KW-1133">Transmembrane helix</keyword>
<evidence type="ECO:0000259" key="3">
    <source>
        <dbReference type="Pfam" id="PF01551"/>
    </source>
</evidence>
<protein>
    <recommendedName>
        <fullName evidence="3">M23ase beta-sheet core domain-containing protein</fullName>
    </recommendedName>
</protein>
<dbReference type="InterPro" id="IPR016047">
    <property type="entry name" value="M23ase_b-sheet_dom"/>
</dbReference>
<feature type="domain" description="M23ase beta-sheet core" evidence="3">
    <location>
        <begin position="137"/>
        <end position="235"/>
    </location>
</feature>
<dbReference type="PANTHER" id="PTHR21666">
    <property type="entry name" value="PEPTIDASE-RELATED"/>
    <property type="match status" value="1"/>
</dbReference>
<comment type="caution">
    <text evidence="4">The sequence shown here is derived from an EMBL/GenBank/DDBJ whole genome shotgun (WGS) entry which is preliminary data.</text>
</comment>
<dbReference type="InterPro" id="IPR011055">
    <property type="entry name" value="Dup_hybrid_motif"/>
</dbReference>
<evidence type="ECO:0000256" key="2">
    <source>
        <dbReference type="SAM" id="Phobius"/>
    </source>
</evidence>
<sequence length="242" mass="26252">MNEQNKPKQEQEAPKTAMGESSAAKSSGWKKALSKRWVSPAVFVAAAAIIVTLMWIYQGAEQPEPASETSELTETEGANGEQAVQKDTLEVTTGGELMQYPVANRDELEETIPYYNAEASGEERAAAMLQTGNTFTPHTGIDWASPNNETFDVLAALSGKISRVEKHPTNGGIVEITHGDGLTTVYQSLADIQVENGEDVKQGTVIAKAGRNELEKDQGVHLHFEVLKDGKPIDPNILFDQQ</sequence>
<accession>A0ABQ4N1I9</accession>
<dbReference type="Gene3D" id="2.70.70.10">
    <property type="entry name" value="Glucose Permease (Domain IIA)"/>
    <property type="match status" value="1"/>
</dbReference>
<evidence type="ECO:0000313" key="4">
    <source>
        <dbReference type="EMBL" id="GIQ61983.1"/>
    </source>
</evidence>
<dbReference type="RefSeq" id="WP_213527231.1">
    <property type="nucleotide sequence ID" value="NZ_BOVJ01000016.1"/>
</dbReference>
<feature type="region of interest" description="Disordered" evidence="1">
    <location>
        <begin position="65"/>
        <end position="86"/>
    </location>
</feature>
<reference evidence="4 5" key="1">
    <citation type="submission" date="2021-04" db="EMBL/GenBank/DDBJ databases">
        <title>Draft genome sequence of Paenibacillus cisolokensis, LC2-13A.</title>
        <authorList>
            <person name="Uke A."/>
            <person name="Chhe C."/>
            <person name="Baramee S."/>
            <person name="Kosugi A."/>
        </authorList>
    </citation>
    <scope>NUCLEOTIDE SEQUENCE [LARGE SCALE GENOMIC DNA]</scope>
    <source>
        <strain evidence="4 5">LC2-13A</strain>
    </source>
</reference>
<gene>
    <name evidence="4" type="ORF">PACILC2_05510</name>
</gene>
<name>A0ABQ4N1I9_9BACL</name>
<keyword evidence="2" id="KW-0472">Membrane</keyword>
<dbReference type="SUPFAM" id="SSF51261">
    <property type="entry name" value="Duplicated hybrid motif"/>
    <property type="match status" value="1"/>
</dbReference>
<keyword evidence="2" id="KW-0812">Transmembrane</keyword>
<keyword evidence="5" id="KW-1185">Reference proteome</keyword>
<feature type="compositionally biased region" description="Basic and acidic residues" evidence="1">
    <location>
        <begin position="1"/>
        <end position="13"/>
    </location>
</feature>
<dbReference type="CDD" id="cd12797">
    <property type="entry name" value="M23_peptidase"/>
    <property type="match status" value="1"/>
</dbReference>
<proteinExistence type="predicted"/>
<feature type="transmembrane region" description="Helical" evidence="2">
    <location>
        <begin position="37"/>
        <end position="57"/>
    </location>
</feature>
<dbReference type="Proteomes" id="UP000680304">
    <property type="component" value="Unassembled WGS sequence"/>
</dbReference>
<feature type="region of interest" description="Disordered" evidence="1">
    <location>
        <begin position="1"/>
        <end position="25"/>
    </location>
</feature>
<dbReference type="EMBL" id="BOVJ01000016">
    <property type="protein sequence ID" value="GIQ61983.1"/>
    <property type="molecule type" value="Genomic_DNA"/>
</dbReference>
<evidence type="ECO:0000313" key="5">
    <source>
        <dbReference type="Proteomes" id="UP000680304"/>
    </source>
</evidence>
<dbReference type="PANTHER" id="PTHR21666:SF291">
    <property type="entry name" value="STAGE II SPORULATION PROTEIN Q"/>
    <property type="match status" value="1"/>
</dbReference>
<evidence type="ECO:0000256" key="1">
    <source>
        <dbReference type="SAM" id="MobiDB-lite"/>
    </source>
</evidence>
<dbReference type="InterPro" id="IPR050570">
    <property type="entry name" value="Cell_wall_metabolism_enzyme"/>
</dbReference>
<organism evidence="4 5">
    <name type="scientific">Paenibacillus cisolokensis</name>
    <dbReference type="NCBI Taxonomy" id="1658519"/>
    <lineage>
        <taxon>Bacteria</taxon>
        <taxon>Bacillati</taxon>
        <taxon>Bacillota</taxon>
        <taxon>Bacilli</taxon>
        <taxon>Bacillales</taxon>
        <taxon>Paenibacillaceae</taxon>
        <taxon>Paenibacillus</taxon>
    </lineage>
</organism>